<dbReference type="Pfam" id="PF06429">
    <property type="entry name" value="Flg_bbr_C"/>
    <property type="match status" value="1"/>
</dbReference>
<dbReference type="GO" id="GO:0071978">
    <property type="term" value="P:bacterial-type flagellum-dependent swarming motility"/>
    <property type="evidence" value="ECO:0007669"/>
    <property type="project" value="TreeGrafter"/>
</dbReference>
<evidence type="ECO:0000259" key="11">
    <source>
        <dbReference type="Pfam" id="PF22692"/>
    </source>
</evidence>
<dbReference type="NCBIfam" id="TIGR02488">
    <property type="entry name" value="flgG_G_neg"/>
    <property type="match status" value="1"/>
</dbReference>
<dbReference type="Proteomes" id="UP000246077">
    <property type="component" value="Unassembled WGS sequence"/>
</dbReference>
<dbReference type="InterPro" id="IPR001444">
    <property type="entry name" value="Flag_bb_rod_N"/>
</dbReference>
<dbReference type="Pfam" id="PF22692">
    <property type="entry name" value="LlgE_F_G_D1"/>
    <property type="match status" value="1"/>
</dbReference>
<feature type="domain" description="Flagellar basal-body/hook protein C-terminal" evidence="10">
    <location>
        <begin position="216"/>
        <end position="260"/>
    </location>
</feature>
<evidence type="ECO:0000259" key="9">
    <source>
        <dbReference type="Pfam" id="PF00460"/>
    </source>
</evidence>
<name>A0A317DZ93_9PROT</name>
<comment type="subcellular location">
    <subcellularLocation>
        <location evidence="1 8">Bacterial flagellum basal body</location>
    </subcellularLocation>
</comment>
<evidence type="ECO:0000313" key="12">
    <source>
        <dbReference type="EMBL" id="PWR20107.1"/>
    </source>
</evidence>
<dbReference type="SUPFAM" id="SSF117143">
    <property type="entry name" value="Flagellar hook protein flgE"/>
    <property type="match status" value="1"/>
</dbReference>
<evidence type="ECO:0000256" key="2">
    <source>
        <dbReference type="ARBA" id="ARBA00009677"/>
    </source>
</evidence>
<evidence type="ECO:0000313" key="13">
    <source>
        <dbReference type="Proteomes" id="UP000246077"/>
    </source>
</evidence>
<comment type="caution">
    <text evidence="12">The sequence shown here is derived from an EMBL/GenBank/DDBJ whole genome shotgun (WGS) entry which is preliminary data.</text>
</comment>
<evidence type="ECO:0000256" key="6">
    <source>
        <dbReference type="ARBA" id="ARBA00032912"/>
    </source>
</evidence>
<evidence type="ECO:0000259" key="10">
    <source>
        <dbReference type="Pfam" id="PF06429"/>
    </source>
</evidence>
<feature type="domain" description="Flagellar basal body rod protein N-terminal" evidence="9">
    <location>
        <begin position="5"/>
        <end position="34"/>
    </location>
</feature>
<dbReference type="InterPro" id="IPR010930">
    <property type="entry name" value="Flg_bb/hook_C_dom"/>
</dbReference>
<keyword evidence="4 8" id="KW-0975">Bacterial flagellum</keyword>
<evidence type="ECO:0000256" key="8">
    <source>
        <dbReference type="RuleBase" id="RU362116"/>
    </source>
</evidence>
<sequence>MRSLSIGATGMLAQQLNVEVISNNLANMSTTGFKRQRAEFQDLLYENLKRMGTTSSDAGTVIPSGIQLGTGVKTGSVYRIMGQGNMNMTENTYDLGIQGEGYFRIQLPSGDEAYTRAGALQLNGNGELVTQDGYAVQPGIVIPANAVEVSISASGEVAVTLTGQVAPQVVGQLDLATFINPAGLEATGNNLFLETPASGTPTVGIPGSAGFGTLLQGYVEVSNVNPVQEITNLISAQRAYELNSKVITASDEMLQTITQLR</sequence>
<feature type="domain" description="Flagellar hook protein FlgE/F/G-like D1" evidence="11">
    <location>
        <begin position="97"/>
        <end position="159"/>
    </location>
</feature>
<evidence type="ECO:0000256" key="5">
    <source>
        <dbReference type="ARBA" id="ARBA00025933"/>
    </source>
</evidence>
<keyword evidence="12" id="KW-0966">Cell projection</keyword>
<dbReference type="InterPro" id="IPR019776">
    <property type="entry name" value="Flagellar_basal_body_rod_CS"/>
</dbReference>
<dbReference type="GO" id="GO:0009426">
    <property type="term" value="C:bacterial-type flagellum basal body, distal rod"/>
    <property type="evidence" value="ECO:0007669"/>
    <property type="project" value="UniProtKB-UniRule"/>
</dbReference>
<evidence type="ECO:0000256" key="3">
    <source>
        <dbReference type="ARBA" id="ARBA00017948"/>
    </source>
</evidence>
<gene>
    <name evidence="12" type="primary">flgG</name>
    <name evidence="12" type="ORF">DKG75_15155</name>
</gene>
<dbReference type="EMBL" id="QGLF01000004">
    <property type="protein sequence ID" value="PWR20107.1"/>
    <property type="molecule type" value="Genomic_DNA"/>
</dbReference>
<accession>A0A317DZ93</accession>
<keyword evidence="12" id="KW-0282">Flagellum</keyword>
<dbReference type="OrthoDB" id="9804559at2"/>
<protein>
    <recommendedName>
        <fullName evidence="3 7">Flagellar basal-body rod protein FlgG</fullName>
    </recommendedName>
    <alternativeName>
        <fullName evidence="6 8">Distal rod protein</fullName>
    </alternativeName>
</protein>
<evidence type="ECO:0000256" key="7">
    <source>
        <dbReference type="NCBIfam" id="TIGR02488"/>
    </source>
</evidence>
<dbReference type="Pfam" id="PF00460">
    <property type="entry name" value="Flg_bb_rod"/>
    <property type="match status" value="1"/>
</dbReference>
<dbReference type="NCBIfam" id="TIGR03506">
    <property type="entry name" value="FlgEFG_subfam"/>
    <property type="match status" value="2"/>
</dbReference>
<keyword evidence="13" id="KW-1185">Reference proteome</keyword>
<dbReference type="PROSITE" id="PS00588">
    <property type="entry name" value="FLAGELLA_BB_ROD"/>
    <property type="match status" value="1"/>
</dbReference>
<keyword evidence="12" id="KW-0969">Cilium</keyword>
<dbReference type="RefSeq" id="WP_109922319.1">
    <property type="nucleotide sequence ID" value="NZ_QGLF01000004.1"/>
</dbReference>
<organism evidence="12 13">
    <name type="scientific">Zavarzinia compransoris</name>
    <dbReference type="NCBI Taxonomy" id="1264899"/>
    <lineage>
        <taxon>Bacteria</taxon>
        <taxon>Pseudomonadati</taxon>
        <taxon>Pseudomonadota</taxon>
        <taxon>Alphaproteobacteria</taxon>
        <taxon>Rhodospirillales</taxon>
        <taxon>Zavarziniaceae</taxon>
        <taxon>Zavarzinia</taxon>
    </lineage>
</organism>
<comment type="subunit">
    <text evidence="5 8">The basal body constitutes a major portion of the flagellar organelle and consists of four rings (L,P,S, and M) mounted on a central rod. The rod consists of about 26 subunits of FlgG in the distal portion, and FlgB, FlgC and FlgF are thought to build up the proximal portion of the rod with about 6 subunits each.</text>
</comment>
<dbReference type="InterPro" id="IPR053967">
    <property type="entry name" value="LlgE_F_G-like_D1"/>
</dbReference>
<evidence type="ECO:0000256" key="1">
    <source>
        <dbReference type="ARBA" id="ARBA00004117"/>
    </source>
</evidence>
<dbReference type="InterPro" id="IPR012834">
    <property type="entry name" value="FlgG_G_neg"/>
</dbReference>
<dbReference type="InterPro" id="IPR037925">
    <property type="entry name" value="FlgE/F/G-like"/>
</dbReference>
<dbReference type="PANTHER" id="PTHR30435">
    <property type="entry name" value="FLAGELLAR PROTEIN"/>
    <property type="match status" value="1"/>
</dbReference>
<reference evidence="13" key="1">
    <citation type="submission" date="2018-05" db="EMBL/GenBank/DDBJ databases">
        <title>Zavarzinia sp. HR-AS.</title>
        <authorList>
            <person name="Lee Y."/>
            <person name="Jeon C.O."/>
        </authorList>
    </citation>
    <scope>NUCLEOTIDE SEQUENCE [LARGE SCALE GENOMIC DNA]</scope>
    <source>
        <strain evidence="13">DSM 1231</strain>
    </source>
</reference>
<proteinExistence type="inferred from homology"/>
<dbReference type="AlphaFoldDB" id="A0A317DZ93"/>
<dbReference type="InterPro" id="IPR020013">
    <property type="entry name" value="Flagellar_FlgE/F/G"/>
</dbReference>
<dbReference type="PANTHER" id="PTHR30435:SF19">
    <property type="entry name" value="FLAGELLAR BASAL-BODY ROD PROTEIN FLGG"/>
    <property type="match status" value="1"/>
</dbReference>
<evidence type="ECO:0000256" key="4">
    <source>
        <dbReference type="ARBA" id="ARBA00023143"/>
    </source>
</evidence>
<comment type="similarity">
    <text evidence="2 8">Belongs to the flagella basal body rod proteins family.</text>
</comment>